<comment type="caution">
    <text evidence="7">The sequence shown here is derived from an EMBL/GenBank/DDBJ whole genome shotgun (WGS) entry which is preliminary data.</text>
</comment>
<keyword evidence="3" id="KW-0697">Rotamase</keyword>
<feature type="compositionally biased region" description="Basic and acidic residues" evidence="6">
    <location>
        <begin position="271"/>
        <end position="283"/>
    </location>
</feature>
<dbReference type="EC" id="5.2.1.8" evidence="2"/>
<dbReference type="InParanoid" id="A0A1Z5JY60"/>
<keyword evidence="4" id="KW-0413">Isomerase</keyword>
<dbReference type="Gene3D" id="1.25.40.10">
    <property type="entry name" value="Tetratricopeptide repeat domain"/>
    <property type="match status" value="1"/>
</dbReference>
<dbReference type="EMBL" id="BDSP01000132">
    <property type="protein sequence ID" value="GAX18748.1"/>
    <property type="molecule type" value="Genomic_DNA"/>
</dbReference>
<dbReference type="GO" id="GO:0003755">
    <property type="term" value="F:peptidyl-prolyl cis-trans isomerase activity"/>
    <property type="evidence" value="ECO:0007669"/>
    <property type="project" value="UniProtKB-EC"/>
</dbReference>
<keyword evidence="8" id="KW-1185">Reference proteome</keyword>
<organism evidence="7 8">
    <name type="scientific">Fistulifera solaris</name>
    <name type="common">Oleaginous diatom</name>
    <dbReference type="NCBI Taxonomy" id="1519565"/>
    <lineage>
        <taxon>Eukaryota</taxon>
        <taxon>Sar</taxon>
        <taxon>Stramenopiles</taxon>
        <taxon>Ochrophyta</taxon>
        <taxon>Bacillariophyta</taxon>
        <taxon>Bacillariophyceae</taxon>
        <taxon>Bacillariophycidae</taxon>
        <taxon>Naviculales</taxon>
        <taxon>Naviculaceae</taxon>
        <taxon>Fistulifera</taxon>
    </lineage>
</organism>
<dbReference type="InterPro" id="IPR050754">
    <property type="entry name" value="FKBP4/5/8-like"/>
</dbReference>
<evidence type="ECO:0000313" key="7">
    <source>
        <dbReference type="EMBL" id="GAX18748.1"/>
    </source>
</evidence>
<evidence type="ECO:0000256" key="2">
    <source>
        <dbReference type="ARBA" id="ARBA00013194"/>
    </source>
</evidence>
<comment type="catalytic activity">
    <reaction evidence="1">
        <text>[protein]-peptidylproline (omega=180) = [protein]-peptidylproline (omega=0)</text>
        <dbReference type="Rhea" id="RHEA:16237"/>
        <dbReference type="Rhea" id="RHEA-COMP:10747"/>
        <dbReference type="Rhea" id="RHEA-COMP:10748"/>
        <dbReference type="ChEBI" id="CHEBI:83833"/>
        <dbReference type="ChEBI" id="CHEBI:83834"/>
        <dbReference type="EC" id="5.2.1.8"/>
    </reaction>
</comment>
<dbReference type="InterPro" id="IPR019734">
    <property type="entry name" value="TPR_rpt"/>
</dbReference>
<feature type="region of interest" description="Disordered" evidence="6">
    <location>
        <begin position="271"/>
        <end position="345"/>
    </location>
</feature>
<name>A0A1Z5JY60_FISSO</name>
<dbReference type="Proteomes" id="UP000198406">
    <property type="component" value="Unassembled WGS sequence"/>
</dbReference>
<feature type="compositionally biased region" description="Basic and acidic residues" evidence="6">
    <location>
        <begin position="327"/>
        <end position="345"/>
    </location>
</feature>
<dbReference type="SUPFAM" id="SSF48452">
    <property type="entry name" value="TPR-like"/>
    <property type="match status" value="1"/>
</dbReference>
<evidence type="ECO:0000256" key="6">
    <source>
        <dbReference type="SAM" id="MobiDB-lite"/>
    </source>
</evidence>
<dbReference type="AlphaFoldDB" id="A0A1Z5JY60"/>
<reference evidence="7 8" key="1">
    <citation type="journal article" date="2015" name="Plant Cell">
        <title>Oil accumulation by the oleaginous diatom Fistulifera solaris as revealed by the genome and transcriptome.</title>
        <authorList>
            <person name="Tanaka T."/>
            <person name="Maeda Y."/>
            <person name="Veluchamy A."/>
            <person name="Tanaka M."/>
            <person name="Abida H."/>
            <person name="Marechal E."/>
            <person name="Bowler C."/>
            <person name="Muto M."/>
            <person name="Sunaga Y."/>
            <person name="Tanaka M."/>
            <person name="Yoshino T."/>
            <person name="Taniguchi T."/>
            <person name="Fukuda Y."/>
            <person name="Nemoto M."/>
            <person name="Matsumoto M."/>
            <person name="Wong P.S."/>
            <person name="Aburatani S."/>
            <person name="Fujibuchi W."/>
        </authorList>
    </citation>
    <scope>NUCLEOTIDE SEQUENCE [LARGE SCALE GENOMIC DNA]</scope>
    <source>
        <strain evidence="7 8">JPCC DA0580</strain>
    </source>
</reference>
<evidence type="ECO:0000256" key="1">
    <source>
        <dbReference type="ARBA" id="ARBA00000971"/>
    </source>
</evidence>
<dbReference type="OrthoDB" id="46371at2759"/>
<evidence type="ECO:0000313" key="8">
    <source>
        <dbReference type="Proteomes" id="UP000198406"/>
    </source>
</evidence>
<evidence type="ECO:0000256" key="5">
    <source>
        <dbReference type="PROSITE-ProRule" id="PRU00339"/>
    </source>
</evidence>
<gene>
    <name evidence="7" type="ORF">FisN_26Hh041</name>
</gene>
<feature type="repeat" description="TPR" evidence="5">
    <location>
        <begin position="222"/>
        <end position="255"/>
    </location>
</feature>
<feature type="compositionally biased region" description="Basic and acidic residues" evidence="6">
    <location>
        <begin position="1"/>
        <end position="13"/>
    </location>
</feature>
<feature type="compositionally biased region" description="Polar residues" evidence="6">
    <location>
        <begin position="14"/>
        <end position="24"/>
    </location>
</feature>
<accession>A0A1Z5JY60</accession>
<dbReference type="InterPro" id="IPR011990">
    <property type="entry name" value="TPR-like_helical_dom_sf"/>
</dbReference>
<dbReference type="PROSITE" id="PS50005">
    <property type="entry name" value="TPR"/>
    <property type="match status" value="1"/>
</dbReference>
<feature type="region of interest" description="Disordered" evidence="6">
    <location>
        <begin position="1"/>
        <end position="29"/>
    </location>
</feature>
<sequence length="400" mass="46521">MPAETRSNEKISDKSNNPSPTTTYARPPEESFVTTTDVLHSINRTLHELHGGGSYFELQRRLPDGSTRKASPAEQAAADCQTRLQQATQWLNSLKTKAEQYEWAEVQRCYGNQLYQEQQYENAIQVYLTCLPVIGIHHHRSSDIVENENQDSQQRNSEDNDAEDQQQRLLLYCKIMNNLAQSALQLQWYRKAETVCTMALEYFAEQQQPTQQVDVTHSEQLSKLYFRRGKARKYRGEYQAAKTDYERALKLVSNEFERKVIQTELRNVQEKAKEAKQNQRQQKESLQQVMMKKHSNKSDGPNRGVGIFNTPSVPSRKAYSTLRAPRRSQETVHKREQQHNEERQEKEEDLLLQLSFWEYYLAMAGRVASYFLRLLGDEDGGNQANKSSNRKNILVYEKVD</sequence>
<dbReference type="SMART" id="SM00028">
    <property type="entry name" value="TPR"/>
    <property type="match status" value="3"/>
</dbReference>
<proteinExistence type="predicted"/>
<evidence type="ECO:0000256" key="3">
    <source>
        <dbReference type="ARBA" id="ARBA00023110"/>
    </source>
</evidence>
<dbReference type="PANTHER" id="PTHR46512">
    <property type="entry name" value="PEPTIDYLPROLYL ISOMERASE"/>
    <property type="match status" value="1"/>
</dbReference>
<protein>
    <recommendedName>
        <fullName evidence="2">peptidylprolyl isomerase</fullName>
        <ecNumber evidence="2">5.2.1.8</ecNumber>
    </recommendedName>
</protein>
<keyword evidence="5" id="KW-0802">TPR repeat</keyword>
<dbReference type="PANTHER" id="PTHR46512:SF9">
    <property type="entry name" value="PEPTIDYLPROLYL ISOMERASE"/>
    <property type="match status" value="1"/>
</dbReference>
<evidence type="ECO:0000256" key="4">
    <source>
        <dbReference type="ARBA" id="ARBA00023235"/>
    </source>
</evidence>